<comment type="cofactor">
    <cofactor evidence="1 13">
        <name>heme</name>
        <dbReference type="ChEBI" id="CHEBI:30413"/>
    </cofactor>
</comment>
<dbReference type="GO" id="GO:0004497">
    <property type="term" value="F:monooxygenase activity"/>
    <property type="evidence" value="ECO:0007669"/>
    <property type="project" value="UniProtKB-KW"/>
</dbReference>
<evidence type="ECO:0000256" key="9">
    <source>
        <dbReference type="ARBA" id="ARBA00023002"/>
    </source>
</evidence>
<comment type="caution">
    <text evidence="16">The sequence shown here is derived from an EMBL/GenBank/DDBJ whole genome shotgun (WGS) entry which is preliminary data.</text>
</comment>
<keyword evidence="11 14" id="KW-0503">Monooxygenase</keyword>
<feature type="signal peptide" evidence="15">
    <location>
        <begin position="1"/>
        <end position="19"/>
    </location>
</feature>
<evidence type="ECO:0000256" key="7">
    <source>
        <dbReference type="ARBA" id="ARBA00022723"/>
    </source>
</evidence>
<evidence type="ECO:0000256" key="4">
    <source>
        <dbReference type="ARBA" id="ARBA00010617"/>
    </source>
</evidence>
<keyword evidence="12" id="KW-0472">Membrane</keyword>
<keyword evidence="10 13" id="KW-0408">Iron</keyword>
<evidence type="ECO:0000313" key="16">
    <source>
        <dbReference type="EMBL" id="THH21693.1"/>
    </source>
</evidence>
<dbReference type="InterPro" id="IPR017972">
    <property type="entry name" value="Cyt_P450_CS"/>
</dbReference>
<evidence type="ECO:0000256" key="2">
    <source>
        <dbReference type="ARBA" id="ARBA00004167"/>
    </source>
</evidence>
<dbReference type="Gene3D" id="1.10.630.10">
    <property type="entry name" value="Cytochrome P450"/>
    <property type="match status" value="1"/>
</dbReference>
<name>A0A4V3XGK2_9APHY</name>
<keyword evidence="5 13" id="KW-0349">Heme</keyword>
<dbReference type="PROSITE" id="PS00086">
    <property type="entry name" value="CYTOCHROME_P450"/>
    <property type="match status" value="1"/>
</dbReference>
<evidence type="ECO:0000256" key="12">
    <source>
        <dbReference type="ARBA" id="ARBA00023136"/>
    </source>
</evidence>
<dbReference type="PRINTS" id="PR00463">
    <property type="entry name" value="EP450I"/>
</dbReference>
<feature type="chain" id="PRO_5020575998" description="Cytochrome P450" evidence="15">
    <location>
        <begin position="20"/>
        <end position="358"/>
    </location>
</feature>
<evidence type="ECO:0000256" key="3">
    <source>
        <dbReference type="ARBA" id="ARBA00005179"/>
    </source>
</evidence>
<dbReference type="AlphaFoldDB" id="A0A4V3XGK2"/>
<dbReference type="GO" id="GO:0020037">
    <property type="term" value="F:heme binding"/>
    <property type="evidence" value="ECO:0007669"/>
    <property type="project" value="InterPro"/>
</dbReference>
<dbReference type="Proteomes" id="UP000308730">
    <property type="component" value="Unassembled WGS sequence"/>
</dbReference>
<keyword evidence="6" id="KW-0812">Transmembrane</keyword>
<dbReference type="EMBL" id="SGPM01000432">
    <property type="protein sequence ID" value="THH21693.1"/>
    <property type="molecule type" value="Genomic_DNA"/>
</dbReference>
<accession>A0A4V3XGK2</accession>
<evidence type="ECO:0000256" key="15">
    <source>
        <dbReference type="SAM" id="SignalP"/>
    </source>
</evidence>
<proteinExistence type="inferred from homology"/>
<dbReference type="PANTHER" id="PTHR46300">
    <property type="entry name" value="P450, PUTATIVE (EUROFUNG)-RELATED-RELATED"/>
    <property type="match status" value="1"/>
</dbReference>
<sequence length="358" mass="39922">MPAHFSRFIATLILDIAYGYQVNTDDDALVDLGEATTHNIALAGSAGSITGDINSCKQRLYCMLVDFLPFLKHYPTWLPGSAWKKHIEYTAVMVEKMQTVPYNTVKSSLVCLHLALCLRALIERCLTGNEMTDRYAENEKDIRGVATSLYAAGTETVATTMQVFILAMLIYPDVLVKAQEEMDHVIGSGRLPELYDRENLPYLNAIIKETYSCEGGTLLFLLKCSIVILSSGLIFASRGMSRDEGIYSDSEAFLPERFMNKEEALDPKSFVFGFGRRLCPGREFADTCIFMVLSNIVATMDILRAKDERGNEITPQAIFTDGLASRPARLDCVLKPRTQQARDLILLQDTNDTTFSAQ</sequence>
<protein>
    <recommendedName>
        <fullName evidence="18">Cytochrome P450</fullName>
    </recommendedName>
</protein>
<evidence type="ECO:0000256" key="8">
    <source>
        <dbReference type="ARBA" id="ARBA00022989"/>
    </source>
</evidence>
<dbReference type="InterPro" id="IPR001128">
    <property type="entry name" value="Cyt_P450"/>
</dbReference>
<dbReference type="InterPro" id="IPR002401">
    <property type="entry name" value="Cyt_P450_E_grp-I"/>
</dbReference>
<dbReference type="InterPro" id="IPR036396">
    <property type="entry name" value="Cyt_P450_sf"/>
</dbReference>
<dbReference type="InterPro" id="IPR050364">
    <property type="entry name" value="Cytochrome_P450_fung"/>
</dbReference>
<evidence type="ECO:0000313" key="17">
    <source>
        <dbReference type="Proteomes" id="UP000308730"/>
    </source>
</evidence>
<dbReference type="GO" id="GO:0016020">
    <property type="term" value="C:membrane"/>
    <property type="evidence" value="ECO:0007669"/>
    <property type="project" value="UniProtKB-SubCell"/>
</dbReference>
<evidence type="ECO:0000256" key="10">
    <source>
        <dbReference type="ARBA" id="ARBA00023004"/>
    </source>
</evidence>
<evidence type="ECO:0000256" key="11">
    <source>
        <dbReference type="ARBA" id="ARBA00023033"/>
    </source>
</evidence>
<comment type="similarity">
    <text evidence="4 14">Belongs to the cytochrome P450 family.</text>
</comment>
<organism evidence="16 17">
    <name type="scientific">Antrodiella citrinella</name>
    <dbReference type="NCBI Taxonomy" id="2447956"/>
    <lineage>
        <taxon>Eukaryota</taxon>
        <taxon>Fungi</taxon>
        <taxon>Dikarya</taxon>
        <taxon>Basidiomycota</taxon>
        <taxon>Agaricomycotina</taxon>
        <taxon>Agaricomycetes</taxon>
        <taxon>Polyporales</taxon>
        <taxon>Steccherinaceae</taxon>
        <taxon>Antrodiella</taxon>
    </lineage>
</organism>
<dbReference type="SUPFAM" id="SSF48264">
    <property type="entry name" value="Cytochrome P450"/>
    <property type="match status" value="1"/>
</dbReference>
<dbReference type="GO" id="GO:0005506">
    <property type="term" value="F:iron ion binding"/>
    <property type="evidence" value="ECO:0007669"/>
    <property type="project" value="InterPro"/>
</dbReference>
<evidence type="ECO:0000256" key="6">
    <source>
        <dbReference type="ARBA" id="ARBA00022692"/>
    </source>
</evidence>
<evidence type="ECO:0000256" key="14">
    <source>
        <dbReference type="RuleBase" id="RU000461"/>
    </source>
</evidence>
<comment type="pathway">
    <text evidence="3">Secondary metabolite biosynthesis.</text>
</comment>
<evidence type="ECO:0000256" key="13">
    <source>
        <dbReference type="PIRSR" id="PIRSR602401-1"/>
    </source>
</evidence>
<keyword evidence="7 13" id="KW-0479">Metal-binding</keyword>
<comment type="subcellular location">
    <subcellularLocation>
        <location evidence="2">Membrane</location>
        <topology evidence="2">Single-pass membrane protein</topology>
    </subcellularLocation>
</comment>
<gene>
    <name evidence="16" type="ORF">EUX98_g8294</name>
</gene>
<keyword evidence="15" id="KW-0732">Signal</keyword>
<reference evidence="16 17" key="1">
    <citation type="submission" date="2019-02" db="EMBL/GenBank/DDBJ databases">
        <title>Genome sequencing of the rare red list fungi Antrodiella citrinella (Flaviporus citrinellus).</title>
        <authorList>
            <person name="Buettner E."/>
            <person name="Kellner H."/>
        </authorList>
    </citation>
    <scope>NUCLEOTIDE SEQUENCE [LARGE SCALE GENOMIC DNA]</scope>
    <source>
        <strain evidence="16 17">DSM 108506</strain>
    </source>
</reference>
<evidence type="ECO:0008006" key="18">
    <source>
        <dbReference type="Google" id="ProtNLM"/>
    </source>
</evidence>
<dbReference type="PANTHER" id="PTHR46300:SF7">
    <property type="entry name" value="P450, PUTATIVE (EUROFUNG)-RELATED"/>
    <property type="match status" value="1"/>
</dbReference>
<feature type="binding site" description="axial binding residue" evidence="13">
    <location>
        <position position="279"/>
    </location>
    <ligand>
        <name>heme</name>
        <dbReference type="ChEBI" id="CHEBI:30413"/>
    </ligand>
    <ligandPart>
        <name>Fe</name>
        <dbReference type="ChEBI" id="CHEBI:18248"/>
    </ligandPart>
</feature>
<dbReference type="OrthoDB" id="3255500at2759"/>
<dbReference type="GO" id="GO:0016705">
    <property type="term" value="F:oxidoreductase activity, acting on paired donors, with incorporation or reduction of molecular oxygen"/>
    <property type="evidence" value="ECO:0007669"/>
    <property type="project" value="InterPro"/>
</dbReference>
<evidence type="ECO:0000256" key="1">
    <source>
        <dbReference type="ARBA" id="ARBA00001971"/>
    </source>
</evidence>
<keyword evidence="8" id="KW-1133">Transmembrane helix</keyword>
<evidence type="ECO:0000256" key="5">
    <source>
        <dbReference type="ARBA" id="ARBA00022617"/>
    </source>
</evidence>
<dbReference type="Pfam" id="PF00067">
    <property type="entry name" value="p450"/>
    <property type="match status" value="2"/>
</dbReference>
<keyword evidence="17" id="KW-1185">Reference proteome</keyword>
<keyword evidence="9 14" id="KW-0560">Oxidoreductase</keyword>